<name>A0A1R1XIL4_9FUNG</name>
<dbReference type="Proteomes" id="UP000187429">
    <property type="component" value="Unassembled WGS sequence"/>
</dbReference>
<proteinExistence type="predicted"/>
<comment type="caution">
    <text evidence="1">The sequence shown here is derived from an EMBL/GenBank/DDBJ whole genome shotgun (WGS) entry which is preliminary data.</text>
</comment>
<organism evidence="1 2">
    <name type="scientific">Smittium culicis</name>
    <dbReference type="NCBI Taxonomy" id="133412"/>
    <lineage>
        <taxon>Eukaryota</taxon>
        <taxon>Fungi</taxon>
        <taxon>Fungi incertae sedis</taxon>
        <taxon>Zoopagomycota</taxon>
        <taxon>Kickxellomycotina</taxon>
        <taxon>Harpellomycetes</taxon>
        <taxon>Harpellales</taxon>
        <taxon>Legeriomycetaceae</taxon>
        <taxon>Smittium</taxon>
    </lineage>
</organism>
<sequence length="154" mass="18088">MDFDAYLDKKYVRNVLKFMIDNSEKRIYYGNPYMKKDNNVVFMGGNFYAFTQTLLNDYCTCKIPKIDMDYEDEWFGNVLSVCTKRLDGGNDKEIKFMYNDMSKILHREYTGKGVELRLGRLVYDKEDFLPQYEEMLRKVALKSAAAAALELTPN</sequence>
<dbReference type="EMBL" id="LSSM01004632">
    <property type="protein sequence ID" value="OMJ14479.1"/>
    <property type="molecule type" value="Genomic_DNA"/>
</dbReference>
<reference evidence="2" key="1">
    <citation type="submission" date="2017-01" db="EMBL/GenBank/DDBJ databases">
        <authorList>
            <person name="Wang Y."/>
            <person name="White M."/>
            <person name="Kvist S."/>
            <person name="Moncalvo J.-M."/>
        </authorList>
    </citation>
    <scope>NUCLEOTIDE SEQUENCE [LARGE SCALE GENOMIC DNA]</scope>
    <source>
        <strain evidence="2">ID-206-W2</strain>
    </source>
</reference>
<gene>
    <name evidence="1" type="ORF">AYI69_g8591</name>
</gene>
<dbReference type="AlphaFoldDB" id="A0A1R1XIL4"/>
<evidence type="ECO:0000313" key="2">
    <source>
        <dbReference type="Proteomes" id="UP000187429"/>
    </source>
</evidence>
<evidence type="ECO:0000313" key="1">
    <source>
        <dbReference type="EMBL" id="OMJ14479.1"/>
    </source>
</evidence>
<dbReference type="OrthoDB" id="10279068at2759"/>
<keyword evidence="2" id="KW-1185">Reference proteome</keyword>
<protein>
    <submittedName>
        <fullName evidence="1">Uncharacterized protein</fullName>
    </submittedName>
</protein>
<accession>A0A1R1XIL4</accession>